<comment type="caution">
    <text evidence="3">The sequence shown here is derived from an EMBL/GenBank/DDBJ whole genome shotgun (WGS) entry which is preliminary data.</text>
</comment>
<dbReference type="SUPFAM" id="SSF50475">
    <property type="entry name" value="FMN-binding split barrel"/>
    <property type="match status" value="1"/>
</dbReference>
<dbReference type="InterPro" id="IPR012349">
    <property type="entry name" value="Split_barrel_FMN-bd"/>
</dbReference>
<dbReference type="Proteomes" id="UP000033699">
    <property type="component" value="Unassembled WGS sequence"/>
</dbReference>
<dbReference type="GO" id="GO:0005829">
    <property type="term" value="C:cytosol"/>
    <property type="evidence" value="ECO:0007669"/>
    <property type="project" value="TreeGrafter"/>
</dbReference>
<evidence type="ECO:0000259" key="2">
    <source>
        <dbReference type="Pfam" id="PF01243"/>
    </source>
</evidence>
<accession>A0A0F2TGB1</accession>
<gene>
    <name evidence="3" type="ORF">VM95_16355</name>
</gene>
<dbReference type="EMBL" id="JZKH01000029">
    <property type="protein sequence ID" value="KJS61285.1"/>
    <property type="molecule type" value="Genomic_DNA"/>
</dbReference>
<dbReference type="RefSeq" id="WP_045697256.1">
    <property type="nucleotide sequence ID" value="NZ_JZKH01000029.1"/>
</dbReference>
<keyword evidence="4" id="KW-1185">Reference proteome</keyword>
<name>A0A0F2TGB1_STRR3</name>
<protein>
    <submittedName>
        <fullName evidence="3">Pyridoxamine 5'-phosphate oxidase</fullName>
    </submittedName>
</protein>
<dbReference type="PANTHER" id="PTHR35176">
    <property type="entry name" value="HEME OXYGENASE HI_0854-RELATED"/>
    <property type="match status" value="1"/>
</dbReference>
<dbReference type="NCBIfam" id="TIGR03618">
    <property type="entry name" value="Rv1155_F420"/>
    <property type="match status" value="1"/>
</dbReference>
<dbReference type="Gene3D" id="2.30.110.10">
    <property type="entry name" value="Electron Transport, Fmn-binding Protein, Chain A"/>
    <property type="match status" value="1"/>
</dbReference>
<proteinExistence type="predicted"/>
<evidence type="ECO:0000313" key="4">
    <source>
        <dbReference type="Proteomes" id="UP000033699"/>
    </source>
</evidence>
<evidence type="ECO:0000313" key="3">
    <source>
        <dbReference type="EMBL" id="KJS61285.1"/>
    </source>
</evidence>
<dbReference type="InterPro" id="IPR052019">
    <property type="entry name" value="F420H2_bilvrd_red/Heme_oxyg"/>
</dbReference>
<dbReference type="AlphaFoldDB" id="A0A0F2TGB1"/>
<evidence type="ECO:0000256" key="1">
    <source>
        <dbReference type="ARBA" id="ARBA00023002"/>
    </source>
</evidence>
<dbReference type="GO" id="GO:0070967">
    <property type="term" value="F:coenzyme F420 binding"/>
    <property type="evidence" value="ECO:0007669"/>
    <property type="project" value="TreeGrafter"/>
</dbReference>
<dbReference type="InterPro" id="IPR019920">
    <property type="entry name" value="F420-binding_dom_put"/>
</dbReference>
<dbReference type="PATRIC" id="fig|359131.3.peg.3635"/>
<reference evidence="3 4" key="1">
    <citation type="submission" date="2015-02" db="EMBL/GenBank/DDBJ databases">
        <authorList>
            <person name="Ju K.-S."/>
            <person name="Doroghazi J.R."/>
            <person name="Metcalf W."/>
        </authorList>
    </citation>
    <scope>NUCLEOTIDE SEQUENCE [LARGE SCALE GENOMIC DNA]</scope>
    <source>
        <strain evidence="3 4">ATCC 31215</strain>
    </source>
</reference>
<dbReference type="InterPro" id="IPR011576">
    <property type="entry name" value="Pyridox_Oxase_N"/>
</dbReference>
<dbReference type="OrthoDB" id="162914at2"/>
<sequence>MSAQLSDRAKALIDGKSFAVVSTIQPDGSPQSSVVWVKRDGEDILFSTVEGRRKHLNMVKDPRITLLVNPADSPYEYLEARGAVTLTREGGRELIDELAAKYRGVDTYTWDGPDDVRVVVRLTPSKVVGGI</sequence>
<dbReference type="GO" id="GO:0016627">
    <property type="term" value="F:oxidoreductase activity, acting on the CH-CH group of donors"/>
    <property type="evidence" value="ECO:0007669"/>
    <property type="project" value="TreeGrafter"/>
</dbReference>
<dbReference type="Pfam" id="PF01243">
    <property type="entry name" value="PNPOx_N"/>
    <property type="match status" value="1"/>
</dbReference>
<organism evidence="3 4">
    <name type="scientific">Streptomyces rubellomurinus (strain ATCC 31215)</name>
    <dbReference type="NCBI Taxonomy" id="359131"/>
    <lineage>
        <taxon>Bacteria</taxon>
        <taxon>Bacillati</taxon>
        <taxon>Actinomycetota</taxon>
        <taxon>Actinomycetes</taxon>
        <taxon>Kitasatosporales</taxon>
        <taxon>Streptomycetaceae</taxon>
        <taxon>Streptomyces</taxon>
    </lineage>
</organism>
<keyword evidence="1" id="KW-0560">Oxidoreductase</keyword>
<dbReference type="PANTHER" id="PTHR35176:SF6">
    <property type="entry name" value="HEME OXYGENASE HI_0854-RELATED"/>
    <property type="match status" value="1"/>
</dbReference>
<feature type="domain" description="Pyridoxamine 5'-phosphate oxidase N-terminal" evidence="2">
    <location>
        <begin position="6"/>
        <end position="126"/>
    </location>
</feature>